<dbReference type="PANTHER" id="PTHR24256">
    <property type="entry name" value="TRYPTASE-RELATED"/>
    <property type="match status" value="1"/>
</dbReference>
<feature type="domain" description="Clip" evidence="11">
    <location>
        <begin position="24"/>
        <end position="77"/>
    </location>
</feature>
<evidence type="ECO:0000256" key="3">
    <source>
        <dbReference type="ARBA" id="ARBA00022801"/>
    </source>
</evidence>
<dbReference type="InterPro" id="IPR038565">
    <property type="entry name" value="CLIP_sf"/>
</dbReference>
<dbReference type="InterPro" id="IPR001254">
    <property type="entry name" value="Trypsin_dom"/>
</dbReference>
<evidence type="ECO:0000313" key="12">
    <source>
        <dbReference type="Proteomes" id="UP001652740"/>
    </source>
</evidence>
<evidence type="ECO:0000256" key="2">
    <source>
        <dbReference type="ARBA" id="ARBA00022729"/>
    </source>
</evidence>
<dbReference type="SMART" id="SM00680">
    <property type="entry name" value="CLIP"/>
    <property type="match status" value="2"/>
</dbReference>
<evidence type="ECO:0000256" key="7">
    <source>
        <dbReference type="RuleBase" id="RU363034"/>
    </source>
</evidence>
<keyword evidence="1 7" id="KW-0645">Protease</keyword>
<feature type="chain" id="PRO_5046923877" evidence="9">
    <location>
        <begin position="23"/>
        <end position="755"/>
    </location>
</feature>
<accession>A0ABM3MXJ7</accession>
<dbReference type="InterPro" id="IPR001314">
    <property type="entry name" value="Peptidase_S1A"/>
</dbReference>
<organism evidence="12 13">
    <name type="scientific">Galleria mellonella</name>
    <name type="common">Greater wax moth</name>
    <dbReference type="NCBI Taxonomy" id="7137"/>
    <lineage>
        <taxon>Eukaryota</taxon>
        <taxon>Metazoa</taxon>
        <taxon>Ecdysozoa</taxon>
        <taxon>Arthropoda</taxon>
        <taxon>Hexapoda</taxon>
        <taxon>Insecta</taxon>
        <taxon>Pterygota</taxon>
        <taxon>Neoptera</taxon>
        <taxon>Endopterygota</taxon>
        <taxon>Lepidoptera</taxon>
        <taxon>Glossata</taxon>
        <taxon>Ditrysia</taxon>
        <taxon>Pyraloidea</taxon>
        <taxon>Pyralidae</taxon>
        <taxon>Galleriinae</taxon>
        <taxon>Galleria</taxon>
    </lineage>
</organism>
<dbReference type="PROSITE" id="PS51888">
    <property type="entry name" value="CLIP"/>
    <property type="match status" value="2"/>
</dbReference>
<feature type="domain" description="Peptidase S1" evidence="10">
    <location>
        <begin position="500"/>
        <end position="751"/>
    </location>
</feature>
<keyword evidence="2 9" id="KW-0732">Signal</keyword>
<dbReference type="InterPro" id="IPR033116">
    <property type="entry name" value="TRYPSIN_SER"/>
</dbReference>
<dbReference type="InterPro" id="IPR022700">
    <property type="entry name" value="CLIP"/>
</dbReference>
<keyword evidence="4 7" id="KW-0720">Serine protease</keyword>
<dbReference type="GeneID" id="113512560"/>
<evidence type="ECO:0000256" key="5">
    <source>
        <dbReference type="ARBA" id="ARBA00023157"/>
    </source>
</evidence>
<evidence type="ECO:0000256" key="9">
    <source>
        <dbReference type="SAM" id="SignalP"/>
    </source>
</evidence>
<dbReference type="Proteomes" id="UP001652740">
    <property type="component" value="Unplaced"/>
</dbReference>
<dbReference type="InterPro" id="IPR051487">
    <property type="entry name" value="Ser/Thr_Proteases_Immune/Dev"/>
</dbReference>
<evidence type="ECO:0000259" key="10">
    <source>
        <dbReference type="PROSITE" id="PS50240"/>
    </source>
</evidence>
<evidence type="ECO:0000256" key="6">
    <source>
        <dbReference type="ARBA" id="ARBA00024195"/>
    </source>
</evidence>
<feature type="signal peptide" evidence="9">
    <location>
        <begin position="1"/>
        <end position="22"/>
    </location>
</feature>
<reference evidence="13" key="1">
    <citation type="submission" date="2025-08" db="UniProtKB">
        <authorList>
            <consortium name="RefSeq"/>
        </authorList>
    </citation>
    <scope>IDENTIFICATION</scope>
    <source>
        <tissue evidence="13">Whole larvae</tissue>
    </source>
</reference>
<dbReference type="Pfam" id="PF12032">
    <property type="entry name" value="CLIP"/>
    <property type="match status" value="2"/>
</dbReference>
<dbReference type="CDD" id="cd00190">
    <property type="entry name" value="Tryp_SPc"/>
    <property type="match status" value="2"/>
</dbReference>
<dbReference type="SMART" id="SM00020">
    <property type="entry name" value="Tryp_SPc"/>
    <property type="match status" value="2"/>
</dbReference>
<comment type="similarity">
    <text evidence="6">Belongs to the peptidase S1 family. CLIP subfamily.</text>
</comment>
<feature type="region of interest" description="Disordered" evidence="8">
    <location>
        <begin position="454"/>
        <end position="489"/>
    </location>
</feature>
<evidence type="ECO:0000256" key="8">
    <source>
        <dbReference type="SAM" id="MobiDB-lite"/>
    </source>
</evidence>
<feature type="domain" description="Clip" evidence="11">
    <location>
        <begin position="395"/>
        <end position="448"/>
    </location>
</feature>
<keyword evidence="12" id="KW-1185">Reference proteome</keyword>
<gene>
    <name evidence="13" type="primary">LOC113512560</name>
</gene>
<evidence type="ECO:0000313" key="13">
    <source>
        <dbReference type="RefSeq" id="XP_052756071.1"/>
    </source>
</evidence>
<dbReference type="PROSITE" id="PS50240">
    <property type="entry name" value="TRYPSIN_DOM"/>
    <property type="match status" value="2"/>
</dbReference>
<name>A0ABM3MXJ7_GALME</name>
<dbReference type="PROSITE" id="PS00135">
    <property type="entry name" value="TRYPSIN_SER"/>
    <property type="match status" value="2"/>
</dbReference>
<evidence type="ECO:0000256" key="4">
    <source>
        <dbReference type="ARBA" id="ARBA00022825"/>
    </source>
</evidence>
<dbReference type="PROSITE" id="PS00134">
    <property type="entry name" value="TRYPSIN_HIS"/>
    <property type="match status" value="2"/>
</dbReference>
<feature type="domain" description="Peptidase S1" evidence="10">
    <location>
        <begin position="129"/>
        <end position="380"/>
    </location>
</feature>
<proteinExistence type="inferred from homology"/>
<dbReference type="Pfam" id="PF00089">
    <property type="entry name" value="Trypsin"/>
    <property type="match status" value="2"/>
</dbReference>
<dbReference type="InterPro" id="IPR009003">
    <property type="entry name" value="Peptidase_S1_PA"/>
</dbReference>
<sequence>MKMKLQIVIFVLSLSSWNFVGSTDCVTPLGASSKCMSLYDCPQLLAAFKLQPLPIGAKRFLKQSYCGFEGITPRVCCGPLGQIEESPTAMQGQRLMMQPNYFAIDPVYDEDSSPAPRNNCGINNSGDKIYGGELTKLDEFPWMAHLGYRKYSGIILYHCGGTLINHRYVLTAAHCITGAIDLEVGHLVTVRLGEYNTQTDVDCSEGQCADPPQEIPVLSAYPHPGYCGGNINRKDDIGLVRLARRVKYSYYVKPLCLANSNVQLDVGNEVHVAGWGKTLEGIESSIKRKLKLHIFNKIKCVDKYRKYKAILSDKQICAGGVKEQDSCKGDSGGPLMRKLSGGKWEAVGVISFGNDCGREGWPGIYTSVAAYNDWIRSTINCTNLCPVVQSMFSIDCVTPLGATSQCISLYDCPQLLSAFELRPLPSNVIRFLKQSQCGFEGYTPRVCCGPLGQRDETSTTTQRQRITTQSNSAEIDPVYDEDSSPAPRNNCGIDNNGDRIYGGQITDLDEFPWMALLGYRTHKGRISYQCGGVLINHRYVLTAAHCITGAIERELGHLVTVRLGEYDTQTDVDCSDGECADPPQEIPVLSTYPHPGYIDGNINRRDDVGLVRLARRAKYSYYVKPVCLADGNSRLGDGYEVYVAGWGKTLEGINSPIKLKLNLPIYNKNECVNKYRTLGAELVEKQICAGGSYRQDACRGDSGGPLMRKLPGGTWEAVGVVSFGYGCGREGWPGVYTSVAAYNDWIRSKIRSTNV</sequence>
<keyword evidence="3 7" id="KW-0378">Hydrolase</keyword>
<dbReference type="Gene3D" id="2.40.10.10">
    <property type="entry name" value="Trypsin-like serine proteases"/>
    <property type="match status" value="4"/>
</dbReference>
<dbReference type="Gene3D" id="3.30.1640.30">
    <property type="match status" value="2"/>
</dbReference>
<dbReference type="InterPro" id="IPR043504">
    <property type="entry name" value="Peptidase_S1_PA_chymotrypsin"/>
</dbReference>
<feature type="compositionally biased region" description="Low complexity" evidence="8">
    <location>
        <begin position="458"/>
        <end position="470"/>
    </location>
</feature>
<dbReference type="SUPFAM" id="SSF50494">
    <property type="entry name" value="Trypsin-like serine proteases"/>
    <property type="match status" value="2"/>
</dbReference>
<protein>
    <submittedName>
        <fullName evidence="13">Transmembrane protease serine 9-like</fullName>
    </submittedName>
</protein>
<evidence type="ECO:0000259" key="11">
    <source>
        <dbReference type="PROSITE" id="PS51888"/>
    </source>
</evidence>
<dbReference type="PRINTS" id="PR00722">
    <property type="entry name" value="CHYMOTRYPSIN"/>
</dbReference>
<dbReference type="InterPro" id="IPR018114">
    <property type="entry name" value="TRYPSIN_HIS"/>
</dbReference>
<dbReference type="RefSeq" id="XP_052756071.1">
    <property type="nucleotide sequence ID" value="XM_052900111.1"/>
</dbReference>
<keyword evidence="5" id="KW-1015">Disulfide bond</keyword>
<evidence type="ECO:0000256" key="1">
    <source>
        <dbReference type="ARBA" id="ARBA00022670"/>
    </source>
</evidence>